<dbReference type="InterPro" id="IPR017853">
    <property type="entry name" value="GH"/>
</dbReference>
<evidence type="ECO:0000256" key="1">
    <source>
        <dbReference type="ARBA" id="ARBA00007401"/>
    </source>
</evidence>
<dbReference type="Gene3D" id="2.60.120.260">
    <property type="entry name" value="Galactose-binding domain-like"/>
    <property type="match status" value="1"/>
</dbReference>
<dbReference type="GO" id="GO:0005975">
    <property type="term" value="P:carbohydrate metabolic process"/>
    <property type="evidence" value="ECO:0007669"/>
    <property type="project" value="InterPro"/>
</dbReference>
<evidence type="ECO:0000259" key="8">
    <source>
        <dbReference type="Pfam" id="PF18565"/>
    </source>
</evidence>
<dbReference type="InterPro" id="IPR008979">
    <property type="entry name" value="Galactose-bd-like_sf"/>
</dbReference>
<dbReference type="Proteomes" id="UP000250003">
    <property type="component" value="Chromosome"/>
</dbReference>
<dbReference type="InterPro" id="IPR006102">
    <property type="entry name" value="Ig-like_GH2"/>
</dbReference>
<dbReference type="Pfam" id="PF00703">
    <property type="entry name" value="Glyco_hydro_2"/>
    <property type="match status" value="1"/>
</dbReference>
<sequence length="797" mass="90554">MKKILLNSEWYFKYKTIGNKAADIPGQMITLPHDAMIGLDCSEDGDRKKGFYPNVHLLYSKEIYIQSEWKGEYIALQFDGIYKNSRVYVNGVYAGGNRCGYDRFIIEVHALLKYGETNLITVEADSSCDSRWYSGAGIYRNVYLLRGGKIHFCPGKVRFSTISANEEEAVLETELYICNEDMLTHEVEAVVELRDGNGNIAAVSKRAVTLKDRETTRVSWRIYVDDPKLWSPDDPHIYRCTVKLLKEETIEEVQTETGIRMISLSRKKGFCVNGKTVCMYGGCIHHDNGILGSAVYKEAEYRKIRMLKEAGYNAVRCSHNPMSEELMSACDRYGMLVMAELTDMWNYRKSENDFSENFETDWKQSAEALVNLCFNHPSVVMYSIGNEIRELGRLDGKVICRELANTFRLLDSTRFITAGINSMLTVKPGPSAIPEKKKEVDINTVIFDFMDKINEMQCAEPVIESTKETSGILDIVGYNYAEDKQLLDMENFTDWICVGSETFPKDIAKNWELVKKYPAILGDFSWTSWDYLGEPGIGRNRGTVNRSGDIYEVFPYKTANCGDFDITGYRRPQSYYRECMIGHRTDPYLAVYNMKCEAEKAIKTPWSWPDVVSSWSWRGHEGEPVRVEVYGVGEEAELIINGKSVGRKPVRKVTEGKDLAGVTVFETIYQPGYIEAILYAEGKEFGKYRVETASDELELRICEENGEWGDVRFFEVCLTDRNGVLKTDCDRKITVSVEGEGVLQGFGSALMTSTENFTQGEYTTFYGRAQLAVRPVGRGKIIVKAETDGTETLKKTF</sequence>
<dbReference type="InterPro" id="IPR006103">
    <property type="entry name" value="Glyco_hydro_2_cat"/>
</dbReference>
<dbReference type="EMBL" id="CP030280">
    <property type="protein sequence ID" value="AWY96992.1"/>
    <property type="molecule type" value="Genomic_DNA"/>
</dbReference>
<feature type="domain" description="DUF4982" evidence="7">
    <location>
        <begin position="622"/>
        <end position="684"/>
    </location>
</feature>
<dbReference type="OrthoDB" id="9762066at2"/>
<evidence type="ECO:0000259" key="4">
    <source>
        <dbReference type="Pfam" id="PF00703"/>
    </source>
</evidence>
<feature type="domain" description="Glycoside hydrolase family 2 immunoglobulin-like beta-sandwich" evidence="4">
    <location>
        <begin position="161"/>
        <end position="260"/>
    </location>
</feature>
<organism evidence="9 10">
    <name type="scientific">Blautia argi</name>
    <dbReference type="NCBI Taxonomy" id="1912897"/>
    <lineage>
        <taxon>Bacteria</taxon>
        <taxon>Bacillati</taxon>
        <taxon>Bacillota</taxon>
        <taxon>Clostridia</taxon>
        <taxon>Lachnospirales</taxon>
        <taxon>Lachnospiraceae</taxon>
        <taxon>Blautia</taxon>
    </lineage>
</organism>
<dbReference type="PANTHER" id="PTHR42732">
    <property type="entry name" value="BETA-GALACTOSIDASE"/>
    <property type="match status" value="1"/>
</dbReference>
<evidence type="ECO:0000256" key="3">
    <source>
        <dbReference type="ARBA" id="ARBA00023295"/>
    </source>
</evidence>
<dbReference type="InterPro" id="IPR013783">
    <property type="entry name" value="Ig-like_fold"/>
</dbReference>
<dbReference type="Pfam" id="PF18565">
    <property type="entry name" value="Glyco_hydro2_C5"/>
    <property type="match status" value="1"/>
</dbReference>
<dbReference type="PANTHER" id="PTHR42732:SF1">
    <property type="entry name" value="BETA-MANNOSIDASE"/>
    <property type="match status" value="1"/>
</dbReference>
<feature type="domain" description="Glycoside hydrolase family 2" evidence="8">
    <location>
        <begin position="708"/>
        <end position="792"/>
    </location>
</feature>
<dbReference type="SUPFAM" id="SSF49303">
    <property type="entry name" value="beta-Galactosidase/glucuronidase domain"/>
    <property type="match status" value="1"/>
</dbReference>
<dbReference type="Pfam" id="PF02836">
    <property type="entry name" value="Glyco_hydro_2_C"/>
    <property type="match status" value="1"/>
</dbReference>
<dbReference type="InterPro" id="IPR006104">
    <property type="entry name" value="Glyco_hydro_2_N"/>
</dbReference>
<dbReference type="PRINTS" id="PR00132">
    <property type="entry name" value="GLHYDRLASE2"/>
</dbReference>
<dbReference type="InterPro" id="IPR032311">
    <property type="entry name" value="DUF4982"/>
</dbReference>
<evidence type="ECO:0000259" key="5">
    <source>
        <dbReference type="Pfam" id="PF02836"/>
    </source>
</evidence>
<feature type="domain" description="Glycoside hydrolase family 2 catalytic" evidence="5">
    <location>
        <begin position="266"/>
        <end position="419"/>
    </location>
</feature>
<dbReference type="InterPro" id="IPR006101">
    <property type="entry name" value="Glyco_hydro_2"/>
</dbReference>
<dbReference type="Pfam" id="PF16355">
    <property type="entry name" value="DUF4982"/>
    <property type="match status" value="1"/>
</dbReference>
<dbReference type="SUPFAM" id="SSF51445">
    <property type="entry name" value="(Trans)glycosidases"/>
    <property type="match status" value="1"/>
</dbReference>
<dbReference type="Pfam" id="PF02837">
    <property type="entry name" value="Glyco_hydro_2_N"/>
    <property type="match status" value="1"/>
</dbReference>
<evidence type="ECO:0000313" key="9">
    <source>
        <dbReference type="EMBL" id="AWY96992.1"/>
    </source>
</evidence>
<name>A0A2Z4U7H4_9FIRM</name>
<dbReference type="GO" id="GO:0004553">
    <property type="term" value="F:hydrolase activity, hydrolyzing O-glycosyl compounds"/>
    <property type="evidence" value="ECO:0007669"/>
    <property type="project" value="InterPro"/>
</dbReference>
<dbReference type="KEGG" id="blau:DQQ01_01165"/>
<feature type="domain" description="Glycosyl hydrolases family 2 sugar binding" evidence="6">
    <location>
        <begin position="56"/>
        <end position="146"/>
    </location>
</feature>
<gene>
    <name evidence="9" type="ORF">DQQ01_01165</name>
</gene>
<dbReference type="SUPFAM" id="SSF49785">
    <property type="entry name" value="Galactose-binding domain-like"/>
    <property type="match status" value="1"/>
</dbReference>
<dbReference type="InterPro" id="IPR036156">
    <property type="entry name" value="Beta-gal/glucu_dom_sf"/>
</dbReference>
<dbReference type="RefSeq" id="WP_111917840.1">
    <property type="nucleotide sequence ID" value="NZ_CP030280.1"/>
</dbReference>
<accession>A0A2Z4U7H4</accession>
<dbReference type="AlphaFoldDB" id="A0A2Z4U7H4"/>
<evidence type="ECO:0000259" key="7">
    <source>
        <dbReference type="Pfam" id="PF16355"/>
    </source>
</evidence>
<protein>
    <submittedName>
        <fullName evidence="9">Glycoside hydrolase family 2</fullName>
    </submittedName>
</protein>
<reference evidence="10" key="1">
    <citation type="submission" date="2018-06" db="EMBL/GenBank/DDBJ databases">
        <title>Description of Blautia argi sp. nov., a new anaerobic isolated from dog feces.</title>
        <authorList>
            <person name="Chang Y.-H."/>
            <person name="Paek J."/>
            <person name="Shin Y."/>
        </authorList>
    </citation>
    <scope>NUCLEOTIDE SEQUENCE [LARGE SCALE GENOMIC DNA]</scope>
    <source>
        <strain evidence="10">KCTC 15426</strain>
    </source>
</reference>
<keyword evidence="3" id="KW-0326">Glycosidase</keyword>
<keyword evidence="10" id="KW-1185">Reference proteome</keyword>
<dbReference type="Gene3D" id="2.60.40.10">
    <property type="entry name" value="Immunoglobulins"/>
    <property type="match status" value="3"/>
</dbReference>
<keyword evidence="2 9" id="KW-0378">Hydrolase</keyword>
<proteinExistence type="inferred from homology"/>
<evidence type="ECO:0000259" key="6">
    <source>
        <dbReference type="Pfam" id="PF02837"/>
    </source>
</evidence>
<comment type="similarity">
    <text evidence="1">Belongs to the glycosyl hydrolase 2 family.</text>
</comment>
<dbReference type="InterPro" id="IPR040605">
    <property type="entry name" value="Glyco_hydro2_dom5"/>
</dbReference>
<evidence type="ECO:0000256" key="2">
    <source>
        <dbReference type="ARBA" id="ARBA00022801"/>
    </source>
</evidence>
<dbReference type="InterPro" id="IPR051913">
    <property type="entry name" value="GH2_Domain-Containing"/>
</dbReference>
<evidence type="ECO:0000313" key="10">
    <source>
        <dbReference type="Proteomes" id="UP000250003"/>
    </source>
</evidence>
<dbReference type="Gene3D" id="3.20.20.80">
    <property type="entry name" value="Glycosidases"/>
    <property type="match status" value="1"/>
</dbReference>